<evidence type="ECO:0000256" key="1">
    <source>
        <dbReference type="SAM" id="MobiDB-lite"/>
    </source>
</evidence>
<accession>A0A3N0EID3</accession>
<evidence type="ECO:0000313" key="3">
    <source>
        <dbReference type="Proteomes" id="UP000269198"/>
    </source>
</evidence>
<protein>
    <submittedName>
        <fullName evidence="2">TAXI family TRAP transporter solute-binding subunit</fullName>
    </submittedName>
</protein>
<comment type="caution">
    <text evidence="2">The sequence shown here is derived from an EMBL/GenBank/DDBJ whole genome shotgun (WGS) entry which is preliminary data.</text>
</comment>
<evidence type="ECO:0000313" key="2">
    <source>
        <dbReference type="EMBL" id="RNL87591.1"/>
    </source>
</evidence>
<dbReference type="OrthoDB" id="7808807at2"/>
<feature type="compositionally biased region" description="Pro residues" evidence="1">
    <location>
        <begin position="9"/>
        <end position="18"/>
    </location>
</feature>
<feature type="region of interest" description="Disordered" evidence="1">
    <location>
        <begin position="379"/>
        <end position="400"/>
    </location>
</feature>
<dbReference type="SUPFAM" id="SSF53850">
    <property type="entry name" value="Periplasmic binding protein-like II"/>
    <property type="match status" value="1"/>
</dbReference>
<dbReference type="AlphaFoldDB" id="A0A3N0EID3"/>
<dbReference type="EMBL" id="RJMB01000001">
    <property type="protein sequence ID" value="RNL87591.1"/>
    <property type="molecule type" value="Genomic_DNA"/>
</dbReference>
<dbReference type="InterPro" id="IPR011852">
    <property type="entry name" value="TRAP_TAXI"/>
</dbReference>
<feature type="compositionally biased region" description="Acidic residues" evidence="1">
    <location>
        <begin position="379"/>
        <end position="389"/>
    </location>
</feature>
<name>A0A3N0EID3_9ACTN</name>
<dbReference type="Proteomes" id="UP000269198">
    <property type="component" value="Unassembled WGS sequence"/>
</dbReference>
<sequence>MRSTEFGPEPNPASPQPPQTNQGSLVKQRVLAASIAVVSTVSLASCGSTNEDEEGMPDQMVWSTYGTGTSTYADVAAVADAVTSAGGPNIRVITSDTAVGRVTPVRDGQAHMARTGDEFIFAFEGDHDFATGEWGPQDVRVVWGPIAPHGMLVRDDSGIESFEDLEGSDFPRITANPSVNNKLEAFLAYGGLTWDDVNVVEVDYSEQPNALETGELDVLFHQIYGPDLYELENSFDVRWLSMDDDSEERVDAVTDVAPGVEIGEFGGGPGQEDGETARSLVYPLPFMTYADTDETLVYETVEAINDTYEDYRDDTANTEQWSLENSDTEPKTVPFHPGLVRYLEENDAWDEEKEARNNELIERGEKLRDGWDEFVAEADTEGGNVEEEWTAWKEANVPEE</sequence>
<reference evidence="2 3" key="1">
    <citation type="submission" date="2018-11" db="EMBL/GenBank/DDBJ databases">
        <title>The genome draft of YIM 96095.</title>
        <authorList>
            <person name="Tang S.-K."/>
            <person name="Chunyu W.-X."/>
            <person name="Feng Y.-Z."/>
        </authorList>
    </citation>
    <scope>NUCLEOTIDE SEQUENCE [LARGE SCALE GENOMIC DNA]</scope>
    <source>
        <strain evidence="2 3">YIM 96095</strain>
    </source>
</reference>
<dbReference type="Pfam" id="PF16868">
    <property type="entry name" value="NMT1_3"/>
    <property type="match status" value="1"/>
</dbReference>
<proteinExistence type="predicted"/>
<dbReference type="RefSeq" id="WP_123199456.1">
    <property type="nucleotide sequence ID" value="NZ_RJMB01000001.1"/>
</dbReference>
<organism evidence="2 3">
    <name type="scientific">Halostreptopolyspora alba</name>
    <dbReference type="NCBI Taxonomy" id="2487137"/>
    <lineage>
        <taxon>Bacteria</taxon>
        <taxon>Bacillati</taxon>
        <taxon>Actinomycetota</taxon>
        <taxon>Actinomycetes</taxon>
        <taxon>Streptosporangiales</taxon>
        <taxon>Nocardiopsidaceae</taxon>
        <taxon>Halostreptopolyspora</taxon>
    </lineage>
</organism>
<feature type="region of interest" description="Disordered" evidence="1">
    <location>
        <begin position="1"/>
        <end position="24"/>
    </location>
</feature>
<dbReference type="Gene3D" id="3.40.190.10">
    <property type="entry name" value="Periplasmic binding protein-like II"/>
    <property type="match status" value="2"/>
</dbReference>
<gene>
    <name evidence="2" type="ORF">EFW17_01940</name>
</gene>
<dbReference type="NCBIfam" id="TIGR02122">
    <property type="entry name" value="TRAP_TAXI"/>
    <property type="match status" value="1"/>
</dbReference>
<keyword evidence="3" id="KW-1185">Reference proteome</keyword>